<dbReference type="InterPro" id="IPR015377">
    <property type="entry name" value="Fumarylacetoacetase_N"/>
</dbReference>
<comment type="cofactor">
    <cofactor evidence="1 13">
        <name>Ca(2+)</name>
        <dbReference type="ChEBI" id="CHEBI:29108"/>
    </cofactor>
</comment>
<proteinExistence type="predicted"/>
<comment type="caution">
    <text evidence="16">The sequence shown here is derived from an EMBL/GenBank/DDBJ whole genome shotgun (WGS) entry which is preliminary data.</text>
</comment>
<evidence type="ECO:0000256" key="2">
    <source>
        <dbReference type="ARBA" id="ARBA00001946"/>
    </source>
</evidence>
<feature type="active site" description="Proton acceptor" evidence="11">
    <location>
        <position position="131"/>
    </location>
</feature>
<evidence type="ECO:0000259" key="14">
    <source>
        <dbReference type="Pfam" id="PF01557"/>
    </source>
</evidence>
<feature type="binding site" evidence="13">
    <location>
        <position position="198"/>
    </location>
    <ligand>
        <name>Ca(2+)</name>
        <dbReference type="ChEBI" id="CHEBI:29108"/>
    </ligand>
</feature>
<feature type="binding site" evidence="12">
    <location>
        <position position="357"/>
    </location>
    <ligand>
        <name>substrate</name>
    </ligand>
</feature>
<feature type="binding site" evidence="13">
    <location>
        <position position="196"/>
    </location>
    <ligand>
        <name>Ca(2+)</name>
        <dbReference type="ChEBI" id="CHEBI:29108"/>
    </ligand>
</feature>
<evidence type="ECO:0000256" key="4">
    <source>
        <dbReference type="ARBA" id="ARBA00012094"/>
    </source>
</evidence>
<evidence type="ECO:0000256" key="12">
    <source>
        <dbReference type="PIRSR" id="PIRSR605959-2"/>
    </source>
</evidence>
<dbReference type="RefSeq" id="WP_307686975.1">
    <property type="nucleotide sequence ID" value="NZ_JAUSRD010000021.1"/>
</dbReference>
<dbReference type="InterPro" id="IPR036663">
    <property type="entry name" value="Fumarylacetoacetase_C_sf"/>
</dbReference>
<name>A0AAW8D240_9BURK</name>
<dbReference type="Pfam" id="PF01557">
    <property type="entry name" value="FAA_hydrolase"/>
    <property type="match status" value="1"/>
</dbReference>
<feature type="binding site" evidence="13">
    <location>
        <position position="124"/>
    </location>
    <ligand>
        <name>Ca(2+)</name>
        <dbReference type="ChEBI" id="CHEBI:29108"/>
    </ligand>
</feature>
<evidence type="ECO:0000256" key="8">
    <source>
        <dbReference type="ARBA" id="ARBA00022842"/>
    </source>
</evidence>
<dbReference type="GO" id="GO:0006572">
    <property type="term" value="P:L-tyrosine catabolic process"/>
    <property type="evidence" value="ECO:0007669"/>
    <property type="project" value="UniProtKB-KW"/>
</dbReference>
<keyword evidence="9" id="KW-0828">Tyrosine catabolism</keyword>
<feature type="binding site" evidence="12">
    <location>
        <position position="237"/>
    </location>
    <ligand>
        <name>substrate</name>
    </ligand>
</feature>
<dbReference type="Proteomes" id="UP001242045">
    <property type="component" value="Unassembled WGS sequence"/>
</dbReference>
<dbReference type="EC" id="3.7.1.2" evidence="4"/>
<dbReference type="Pfam" id="PF09298">
    <property type="entry name" value="FAA_hydrolase_N"/>
    <property type="match status" value="1"/>
</dbReference>
<feature type="binding site" evidence="13">
    <location>
        <position position="230"/>
    </location>
    <ligand>
        <name>Ca(2+)</name>
        <dbReference type="ChEBI" id="CHEBI:29108"/>
    </ligand>
</feature>
<feature type="domain" description="Fumarylacetoacetase-like C-terminal" evidence="14">
    <location>
        <begin position="123"/>
        <end position="398"/>
    </location>
</feature>
<comment type="cofactor">
    <cofactor evidence="2 13">
        <name>Mg(2+)</name>
        <dbReference type="ChEBI" id="CHEBI:18420"/>
    </cofactor>
</comment>
<dbReference type="SUPFAM" id="SSF63433">
    <property type="entry name" value="Fumarylacetoacetate hydrolase, FAH, N-terminal domain"/>
    <property type="match status" value="1"/>
</dbReference>
<evidence type="ECO:0000256" key="9">
    <source>
        <dbReference type="ARBA" id="ARBA00022878"/>
    </source>
</evidence>
<dbReference type="AlphaFoldDB" id="A0AAW8D240"/>
<feature type="binding site" evidence="13">
    <location>
        <position position="250"/>
    </location>
    <ligand>
        <name>Mg(2+)</name>
        <dbReference type="ChEBI" id="CHEBI:18420"/>
    </ligand>
</feature>
<feature type="binding site" evidence="13">
    <location>
        <position position="254"/>
    </location>
    <ligand>
        <name>Mg(2+)</name>
        <dbReference type="ChEBI" id="CHEBI:18420"/>
    </ligand>
</feature>
<dbReference type="SUPFAM" id="SSF56529">
    <property type="entry name" value="FAH"/>
    <property type="match status" value="1"/>
</dbReference>
<sequence>MSELNATHNAKLRSWVASANALGTDFPIQNLPYGRFRAAGSADRFRIGVAIGDQVLDLKACGLIDTDDMNALMDAPGDQRQALRTAISEGLREGSPQQEAWAKALSPQSSTELTVPCCIGDYTDFYTSVHHATTVGKQFRPDNPLLPNYKWVPIGYHGRASSIIVSGQPFTRPQGQTKAPDADVPCLGPSRRLDYELELGWFIGRGNAQGQPIGIADAEQHLFGVSLFNDWSARDIQGWEYQPLGPFLSKNFASTVSPWMVTTEALAPFRVPFERPAGDPQPLPYLDSSANRALGAFSITLEVLLQSAQMRAAGEAPVRLSMVNAAQAAYWTPAQLIAHHTVNGCNLQPGDLLGSGTLSGPEAGQAGSLMELSAGGKQPIVLPNGEKRTFLEDGDTLILRGWCEAEGAVRIGLGSAFGTVLP</sequence>
<feature type="domain" description="Fumarylacetoacetase N-terminal" evidence="15">
    <location>
        <begin position="29"/>
        <end position="116"/>
    </location>
</feature>
<gene>
    <name evidence="16" type="ORF">J2W31_005925</name>
</gene>
<organism evidence="16 17">
    <name type="scientific">Variovorax boronicumulans</name>
    <dbReference type="NCBI Taxonomy" id="436515"/>
    <lineage>
        <taxon>Bacteria</taxon>
        <taxon>Pseudomonadati</taxon>
        <taxon>Pseudomonadota</taxon>
        <taxon>Betaproteobacteria</taxon>
        <taxon>Burkholderiales</taxon>
        <taxon>Comamonadaceae</taxon>
        <taxon>Variovorax</taxon>
    </lineage>
</organism>
<evidence type="ECO:0000256" key="10">
    <source>
        <dbReference type="ARBA" id="ARBA00023232"/>
    </source>
</evidence>
<evidence type="ECO:0000256" key="3">
    <source>
        <dbReference type="ARBA" id="ARBA00004782"/>
    </source>
</evidence>
<keyword evidence="6 16" id="KW-0378">Hydrolase</keyword>
<evidence type="ECO:0000313" key="16">
    <source>
        <dbReference type="EMBL" id="MDP9896784.1"/>
    </source>
</evidence>
<keyword evidence="5 13" id="KW-0479">Metal-binding</keyword>
<dbReference type="PANTHER" id="PTHR43069">
    <property type="entry name" value="FUMARYLACETOACETASE"/>
    <property type="match status" value="1"/>
</dbReference>
<dbReference type="InterPro" id="IPR005959">
    <property type="entry name" value="Fumarylacetoacetase"/>
</dbReference>
<keyword evidence="7 13" id="KW-0106">Calcium</keyword>
<evidence type="ECO:0000256" key="7">
    <source>
        <dbReference type="ARBA" id="ARBA00022837"/>
    </source>
</evidence>
<protein>
    <recommendedName>
        <fullName evidence="4">fumarylacetoacetase</fullName>
        <ecNumber evidence="4">3.7.1.2</ecNumber>
    </recommendedName>
</protein>
<dbReference type="PANTHER" id="PTHR43069:SF2">
    <property type="entry name" value="FUMARYLACETOACETASE"/>
    <property type="match status" value="1"/>
</dbReference>
<feature type="binding site" evidence="12">
    <location>
        <position position="126"/>
    </location>
    <ligand>
        <name>substrate</name>
    </ligand>
</feature>
<dbReference type="GO" id="GO:1902000">
    <property type="term" value="P:homogentisate catabolic process"/>
    <property type="evidence" value="ECO:0007669"/>
    <property type="project" value="TreeGrafter"/>
</dbReference>
<evidence type="ECO:0000256" key="5">
    <source>
        <dbReference type="ARBA" id="ARBA00022723"/>
    </source>
</evidence>
<dbReference type="Gene3D" id="3.90.850.10">
    <property type="entry name" value="Fumarylacetoacetase-like, C-terminal domain"/>
    <property type="match status" value="1"/>
</dbReference>
<feature type="binding site" evidence="13">
    <location>
        <position position="230"/>
    </location>
    <ligand>
        <name>Mg(2+)</name>
        <dbReference type="ChEBI" id="CHEBI:18420"/>
    </ligand>
</feature>
<reference evidence="16" key="1">
    <citation type="submission" date="2023-07" db="EMBL/GenBank/DDBJ databases">
        <title>Sorghum-associated microbial communities from plants grown in Nebraska, USA.</title>
        <authorList>
            <person name="Schachtman D."/>
        </authorList>
    </citation>
    <scope>NUCLEOTIDE SEQUENCE</scope>
    <source>
        <strain evidence="16">DS3754</strain>
    </source>
</reference>
<comment type="pathway">
    <text evidence="3">Amino-acid degradation; L-phenylalanine degradation; acetoacetate and fumarate from L-phenylalanine: step 6/6.</text>
</comment>
<evidence type="ECO:0000256" key="6">
    <source>
        <dbReference type="ARBA" id="ARBA00022801"/>
    </source>
</evidence>
<dbReference type="EMBL" id="JAUSRD010000021">
    <property type="protein sequence ID" value="MDP9896784.1"/>
    <property type="molecule type" value="Genomic_DNA"/>
</dbReference>
<accession>A0AAW8D240</accession>
<dbReference type="Gene3D" id="2.30.30.230">
    <property type="entry name" value="Fumarylacetoacetase, N-terminal domain"/>
    <property type="match status" value="1"/>
</dbReference>
<evidence type="ECO:0000256" key="1">
    <source>
        <dbReference type="ARBA" id="ARBA00001913"/>
    </source>
</evidence>
<dbReference type="GO" id="GO:0046872">
    <property type="term" value="F:metal ion binding"/>
    <property type="evidence" value="ECO:0007669"/>
    <property type="project" value="UniProtKB-KW"/>
</dbReference>
<evidence type="ECO:0000313" key="17">
    <source>
        <dbReference type="Proteomes" id="UP001242045"/>
    </source>
</evidence>
<evidence type="ECO:0000256" key="13">
    <source>
        <dbReference type="PIRSR" id="PIRSR605959-3"/>
    </source>
</evidence>
<keyword evidence="8 13" id="KW-0460">Magnesium</keyword>
<evidence type="ECO:0000256" key="11">
    <source>
        <dbReference type="PIRSR" id="PIRSR605959-1"/>
    </source>
</evidence>
<evidence type="ECO:0000259" key="15">
    <source>
        <dbReference type="Pfam" id="PF09298"/>
    </source>
</evidence>
<keyword evidence="10" id="KW-0585">Phenylalanine catabolism</keyword>
<dbReference type="InterPro" id="IPR011234">
    <property type="entry name" value="Fumarylacetoacetase-like_C"/>
</dbReference>
<feature type="binding site" evidence="12">
    <location>
        <position position="241"/>
    </location>
    <ligand>
        <name>substrate</name>
    </ligand>
</feature>
<dbReference type="InterPro" id="IPR036462">
    <property type="entry name" value="Fumarylacetoacetase_N_sf"/>
</dbReference>
<dbReference type="GO" id="GO:0004334">
    <property type="term" value="F:fumarylacetoacetase activity"/>
    <property type="evidence" value="ECO:0007669"/>
    <property type="project" value="UniProtKB-EC"/>
</dbReference>
<dbReference type="GO" id="GO:0006559">
    <property type="term" value="P:L-phenylalanine catabolic process"/>
    <property type="evidence" value="ECO:0007669"/>
    <property type="project" value="UniProtKB-KW"/>
</dbReference>
<feature type="binding site" evidence="12">
    <location>
        <position position="140"/>
    </location>
    <ligand>
        <name>substrate</name>
    </ligand>
</feature>
<dbReference type="NCBIfam" id="TIGR01266">
    <property type="entry name" value="fum_ac_acetase"/>
    <property type="match status" value="1"/>
</dbReference>